<accession>A0A7U4E4T2</accession>
<proteinExistence type="predicted"/>
<dbReference type="EMBL" id="CP002859">
    <property type="protein sequence ID" value="AEI47399.1"/>
    <property type="molecule type" value="Genomic_DNA"/>
</dbReference>
<keyword evidence="2" id="KW-1185">Reference proteome</keyword>
<reference evidence="1 2" key="2">
    <citation type="journal article" date="2012" name="Stand. Genomic Sci.">
        <title>Complete genome sequence of the aquatic bacterium Runella slithyformis type strain (LSU 4(T)).</title>
        <authorList>
            <person name="Copeland A."/>
            <person name="Zhang X."/>
            <person name="Misra M."/>
            <person name="Lapidus A."/>
            <person name="Nolan M."/>
            <person name="Lucas S."/>
            <person name="Deshpande S."/>
            <person name="Cheng J.F."/>
            <person name="Tapia R."/>
            <person name="Goodwin L.A."/>
            <person name="Pitluck S."/>
            <person name="Liolios K."/>
            <person name="Pagani I."/>
            <person name="Ivanova N."/>
            <person name="Mikhailova N."/>
            <person name="Pati A."/>
            <person name="Chen A."/>
            <person name="Palaniappan K."/>
            <person name="Land M."/>
            <person name="Hauser L."/>
            <person name="Pan C."/>
            <person name="Jeffries C.D."/>
            <person name="Detter J.C."/>
            <person name="Brambilla E.M."/>
            <person name="Rohde M."/>
            <person name="Djao O.D."/>
            <person name="Goker M."/>
            <person name="Sikorski J."/>
            <person name="Tindall B.J."/>
            <person name="Woyke T."/>
            <person name="Bristow J."/>
            <person name="Eisen J.A."/>
            <person name="Markowitz V."/>
            <person name="Hugenholtz P."/>
            <person name="Kyrpides N.C."/>
            <person name="Klenk H.P."/>
            <person name="Mavromatis K."/>
        </authorList>
    </citation>
    <scope>NUCLEOTIDE SEQUENCE [LARGE SCALE GENOMIC DNA]</scope>
    <source>
        <strain evidence="2">ATCC 29530 / DSM 19594 / LMG 11500 / NCIMB 11436 / LSU 4</strain>
    </source>
</reference>
<dbReference type="KEGG" id="rsi:Runsl_0968"/>
<evidence type="ECO:0000313" key="2">
    <source>
        <dbReference type="Proteomes" id="UP000000493"/>
    </source>
</evidence>
<protein>
    <submittedName>
        <fullName evidence="1">Uncharacterized protein</fullName>
    </submittedName>
</protein>
<organism evidence="1 2">
    <name type="scientific">Runella slithyformis (strain ATCC 29530 / DSM 19594 / LMG 11500 / NCIMB 11436 / LSU 4)</name>
    <dbReference type="NCBI Taxonomy" id="761193"/>
    <lineage>
        <taxon>Bacteria</taxon>
        <taxon>Pseudomonadati</taxon>
        <taxon>Bacteroidota</taxon>
        <taxon>Cytophagia</taxon>
        <taxon>Cytophagales</taxon>
        <taxon>Spirosomataceae</taxon>
        <taxon>Runella</taxon>
    </lineage>
</organism>
<dbReference type="Proteomes" id="UP000000493">
    <property type="component" value="Chromosome"/>
</dbReference>
<reference evidence="2" key="1">
    <citation type="submission" date="2011-06" db="EMBL/GenBank/DDBJ databases">
        <title>The complete genome of chromosome of Runella slithyformis DSM 19594.</title>
        <authorList>
            <consortium name="US DOE Joint Genome Institute (JGI-PGF)"/>
            <person name="Lucas S."/>
            <person name="Han J."/>
            <person name="Lapidus A."/>
            <person name="Bruce D."/>
            <person name="Goodwin L."/>
            <person name="Pitluck S."/>
            <person name="Peters L."/>
            <person name="Kyrpides N."/>
            <person name="Mavromatis K."/>
            <person name="Ivanova N."/>
            <person name="Ovchinnikova G."/>
            <person name="Zhang X."/>
            <person name="Misra M."/>
            <person name="Detter J.C."/>
            <person name="Tapia R."/>
            <person name="Han C."/>
            <person name="Land M."/>
            <person name="Hauser L."/>
            <person name="Markowitz V."/>
            <person name="Cheng J.-F."/>
            <person name="Hugenholtz P."/>
            <person name="Woyke T."/>
            <person name="Wu D."/>
            <person name="Tindall B."/>
            <person name="Faehrich R."/>
            <person name="Brambilla E."/>
            <person name="Klenk H.-P."/>
            <person name="Eisen J.A."/>
        </authorList>
    </citation>
    <scope>NUCLEOTIDE SEQUENCE [LARGE SCALE GENOMIC DNA]</scope>
    <source>
        <strain evidence="2">ATCC 29530 / DSM 19594 / LMG 11500 / NCIMB 11436 / LSU 4</strain>
    </source>
</reference>
<sequence>MKTLHRTTEISQYPLFWNEEWLRHAIDELDTRKMTPEERAYFARVTAANAEAVKAEKKRIEEVKVSAIKKALQRGKLSLEEIAEDNDVAVDFVLSIQQGFSSEQ</sequence>
<name>A0A7U4E4T2_RUNSL</name>
<evidence type="ECO:0000313" key="1">
    <source>
        <dbReference type="EMBL" id="AEI47399.1"/>
    </source>
</evidence>
<gene>
    <name evidence="1" type="ordered locus">Runsl_0968</name>
</gene>
<dbReference type="AlphaFoldDB" id="A0A7U4E4T2"/>